<evidence type="ECO:0000256" key="1">
    <source>
        <dbReference type="ARBA" id="ARBA00004141"/>
    </source>
</evidence>
<dbReference type="InterPro" id="IPR004680">
    <property type="entry name" value="Cit_transptr-like_dom"/>
</dbReference>
<accession>A0A136WEZ3</accession>
<dbReference type="PANTHER" id="PTHR43568:SF1">
    <property type="entry name" value="P PROTEIN"/>
    <property type="match status" value="1"/>
</dbReference>
<feature type="transmembrane region" description="Helical" evidence="6">
    <location>
        <begin position="205"/>
        <end position="238"/>
    </location>
</feature>
<name>A0A136WEZ3_9FIRM</name>
<feature type="domain" description="Citrate transporter-like" evidence="7">
    <location>
        <begin position="18"/>
        <end position="309"/>
    </location>
</feature>
<reference evidence="8 9" key="1">
    <citation type="submission" date="2016-01" db="EMBL/GenBank/DDBJ databases">
        <title>Genome sequence of Clostridium neopropionicum X4, DSM-3847.</title>
        <authorList>
            <person name="Poehlein A."/>
            <person name="Beck M.H."/>
            <person name="Bengelsdorf F.R."/>
            <person name="Daniel R."/>
            <person name="Duerre P."/>
        </authorList>
    </citation>
    <scope>NUCLEOTIDE SEQUENCE [LARGE SCALE GENOMIC DNA]</scope>
    <source>
        <strain evidence="8 9">DSM-3847</strain>
    </source>
</reference>
<gene>
    <name evidence="8" type="primary">ybiR</name>
    <name evidence="8" type="ORF">CLNEO_15450</name>
</gene>
<dbReference type="PATRIC" id="fig|36847.3.peg.1802"/>
<evidence type="ECO:0000313" key="8">
    <source>
        <dbReference type="EMBL" id="KXL53003.1"/>
    </source>
</evidence>
<dbReference type="Pfam" id="PF03600">
    <property type="entry name" value="CitMHS"/>
    <property type="match status" value="1"/>
</dbReference>
<dbReference type="Proteomes" id="UP000070539">
    <property type="component" value="Unassembled WGS sequence"/>
</dbReference>
<evidence type="ECO:0000256" key="6">
    <source>
        <dbReference type="SAM" id="Phobius"/>
    </source>
</evidence>
<dbReference type="STRING" id="36847.CLNEO_15450"/>
<dbReference type="RefSeq" id="WP_066086958.1">
    <property type="nucleotide sequence ID" value="NZ_LRVM01000004.1"/>
</dbReference>
<comment type="subcellular location">
    <subcellularLocation>
        <location evidence="1">Membrane</location>
        <topology evidence="1">Multi-pass membrane protein</topology>
    </subcellularLocation>
</comment>
<dbReference type="InterPro" id="IPR051475">
    <property type="entry name" value="Diverse_Ion_Transporter"/>
</dbReference>
<feature type="transmembrane region" description="Helical" evidence="6">
    <location>
        <begin position="162"/>
        <end position="184"/>
    </location>
</feature>
<feature type="transmembrane region" description="Helical" evidence="6">
    <location>
        <begin position="310"/>
        <end position="337"/>
    </location>
</feature>
<evidence type="ECO:0000256" key="4">
    <source>
        <dbReference type="ARBA" id="ARBA00022989"/>
    </source>
</evidence>
<keyword evidence="5 6" id="KW-0472">Membrane</keyword>
<evidence type="ECO:0000256" key="2">
    <source>
        <dbReference type="ARBA" id="ARBA00022448"/>
    </source>
</evidence>
<dbReference type="GO" id="GO:0055085">
    <property type="term" value="P:transmembrane transport"/>
    <property type="evidence" value="ECO:0007669"/>
    <property type="project" value="InterPro"/>
</dbReference>
<dbReference type="AlphaFoldDB" id="A0A136WEZ3"/>
<evidence type="ECO:0000259" key="7">
    <source>
        <dbReference type="Pfam" id="PF03600"/>
    </source>
</evidence>
<keyword evidence="2" id="KW-0813">Transport</keyword>
<keyword evidence="9" id="KW-1185">Reference proteome</keyword>
<evidence type="ECO:0000256" key="5">
    <source>
        <dbReference type="ARBA" id="ARBA00023136"/>
    </source>
</evidence>
<evidence type="ECO:0000313" key="9">
    <source>
        <dbReference type="Proteomes" id="UP000070539"/>
    </source>
</evidence>
<protein>
    <submittedName>
        <fullName evidence="8">Inner membrane protein YbiR</fullName>
    </submittedName>
</protein>
<dbReference type="OrthoDB" id="3177666at2"/>
<feature type="transmembrane region" description="Helical" evidence="6">
    <location>
        <begin position="12"/>
        <end position="31"/>
    </location>
</feature>
<feature type="transmembrane region" description="Helical" evidence="6">
    <location>
        <begin position="122"/>
        <end position="142"/>
    </location>
</feature>
<dbReference type="PANTHER" id="PTHR43568">
    <property type="entry name" value="P PROTEIN"/>
    <property type="match status" value="1"/>
</dbReference>
<keyword evidence="3 6" id="KW-0812">Transmembrane</keyword>
<feature type="transmembrane region" description="Helical" evidence="6">
    <location>
        <begin position="37"/>
        <end position="59"/>
    </location>
</feature>
<comment type="caution">
    <text evidence="8">The sequence shown here is derived from an EMBL/GenBank/DDBJ whole genome shotgun (WGS) entry which is preliminary data.</text>
</comment>
<organism evidence="8 9">
    <name type="scientific">Anaerotignum neopropionicum</name>
    <dbReference type="NCBI Taxonomy" id="36847"/>
    <lineage>
        <taxon>Bacteria</taxon>
        <taxon>Bacillati</taxon>
        <taxon>Bacillota</taxon>
        <taxon>Clostridia</taxon>
        <taxon>Lachnospirales</taxon>
        <taxon>Anaerotignaceae</taxon>
        <taxon>Anaerotignum</taxon>
    </lineage>
</organism>
<feature type="transmembrane region" description="Helical" evidence="6">
    <location>
        <begin position="284"/>
        <end position="304"/>
    </location>
</feature>
<sequence>MKKIRNSLAFLYGDPILFAAFVLALLSALFVHPSKNYVTYLDLRVLSLLFSMMLVVAGFQRAGIFSRVIAYLFKFVHTTRMLIFVFVGVCFFGSMLITNDVALITFVPLCIITLTQTEKGKLLIPVIVLQTIAANLGSMLTPLGNPQNLFLYTAFNMTMGQFLKTMAIPSAISFLLLVAAILLIPSEQIESPPKQQGADRVGKKAALWCVLFFACLLAVLRILPYSIVLVIVLAGAFLFERKTLLWVDYGLLLTFIFLFVFIGNMKNIPIVSDTLSRLVDTREMAVAILLSQVISNVPAAMLLSKFTTNYSALLIGVNLGGLGTLIASMASVISYKLYAFTKDAETGKYLAVFTGWNLLFLGILWVSALFL</sequence>
<dbReference type="EMBL" id="LRVM01000004">
    <property type="protein sequence ID" value="KXL53003.1"/>
    <property type="molecule type" value="Genomic_DNA"/>
</dbReference>
<evidence type="ECO:0000256" key="3">
    <source>
        <dbReference type="ARBA" id="ARBA00022692"/>
    </source>
</evidence>
<dbReference type="GO" id="GO:0016020">
    <property type="term" value="C:membrane"/>
    <property type="evidence" value="ECO:0007669"/>
    <property type="project" value="UniProtKB-SubCell"/>
</dbReference>
<feature type="transmembrane region" description="Helical" evidence="6">
    <location>
        <begin position="244"/>
        <end position="263"/>
    </location>
</feature>
<proteinExistence type="predicted"/>
<keyword evidence="4 6" id="KW-1133">Transmembrane helix</keyword>
<feature type="transmembrane region" description="Helical" evidence="6">
    <location>
        <begin position="349"/>
        <end position="370"/>
    </location>
</feature>